<dbReference type="AlphaFoldDB" id="A0AAW1R6N6"/>
<evidence type="ECO:0000256" key="2">
    <source>
        <dbReference type="ARBA" id="ARBA00022746"/>
    </source>
</evidence>
<dbReference type="GO" id="GO:0016123">
    <property type="term" value="P:xanthophyll biosynthetic process"/>
    <property type="evidence" value="ECO:0007669"/>
    <property type="project" value="TreeGrafter"/>
</dbReference>
<evidence type="ECO:0000313" key="9">
    <source>
        <dbReference type="Proteomes" id="UP001489004"/>
    </source>
</evidence>
<dbReference type="EC" id="1.14.15.24" evidence="4"/>
<dbReference type="EMBL" id="JALJOR010000001">
    <property type="protein sequence ID" value="KAK9829178.1"/>
    <property type="molecule type" value="Genomic_DNA"/>
</dbReference>
<dbReference type="GO" id="GO:0010291">
    <property type="term" value="F:beta-carotene 3-hydroxylase activity"/>
    <property type="evidence" value="ECO:0007669"/>
    <property type="project" value="UniProtKB-EC"/>
</dbReference>
<reference evidence="8 9" key="1">
    <citation type="journal article" date="2024" name="Nat. Commun.">
        <title>Phylogenomics reveals the evolutionary origins of lichenization in chlorophyte algae.</title>
        <authorList>
            <person name="Puginier C."/>
            <person name="Libourel C."/>
            <person name="Otte J."/>
            <person name="Skaloud P."/>
            <person name="Haon M."/>
            <person name="Grisel S."/>
            <person name="Petersen M."/>
            <person name="Berrin J.G."/>
            <person name="Delaux P.M."/>
            <person name="Dal Grande F."/>
            <person name="Keller J."/>
        </authorList>
    </citation>
    <scope>NUCLEOTIDE SEQUENCE [LARGE SCALE GENOMIC DNA]</scope>
    <source>
        <strain evidence="8 9">SAG 2043</strain>
    </source>
</reference>
<keyword evidence="9" id="KW-1185">Reference proteome</keyword>
<protein>
    <recommendedName>
        <fullName evidence="4">beta-carotene 3-hydroxylase</fullName>
        <ecNumber evidence="4">1.14.15.24</ecNumber>
    </recommendedName>
</protein>
<dbReference type="GO" id="GO:0009507">
    <property type="term" value="C:chloroplast"/>
    <property type="evidence" value="ECO:0007669"/>
    <property type="project" value="TreeGrafter"/>
</dbReference>
<evidence type="ECO:0000256" key="1">
    <source>
        <dbReference type="ARBA" id="ARBA00009324"/>
    </source>
</evidence>
<name>A0AAW1R6N6_9CHLO</name>
<feature type="domain" description="Fatty acid hydroxylase" evidence="7">
    <location>
        <begin position="166"/>
        <end position="288"/>
    </location>
</feature>
<feature type="region of interest" description="Disordered" evidence="5">
    <location>
        <begin position="81"/>
        <end position="101"/>
    </location>
</feature>
<comment type="caution">
    <text evidence="8">The sequence shown here is derived from an EMBL/GenBank/DDBJ whole genome shotgun (WGS) entry which is preliminary data.</text>
</comment>
<keyword evidence="6" id="KW-1133">Transmembrane helix</keyword>
<dbReference type="PANTHER" id="PTHR31899">
    <property type="entry name" value="BETA-CAROTENE 3-HYDROXYLASE 1, CHLOROPLASTIC"/>
    <property type="match status" value="1"/>
</dbReference>
<feature type="transmembrane region" description="Helical" evidence="6">
    <location>
        <begin position="118"/>
        <end position="141"/>
    </location>
</feature>
<sequence>MAAPLVLSAAHPSSRPCLSVRRQGRAAAAPPCPSTGRSRQQCAPRLGVSVGIRELETQALEGSEPVGAAATIAIELASMAEQASSRQQGHEQGEQEDNQDPLLELPLARRARRARQQLTYKILATASTAGVGAVAVAAVYYRIVHLQQGGEFPLSDAIGTLTLTLGGVVGMEAWARWAHQALWHDFQPGWGLHRSHHEPRVGPFEANDIFAVVNAVPAMGLCLYGFLTPTLVGSLCFGAGLGITLFGCMYMFVHDGLVHKRFPVGPLANLPYLQRVAAAHQLHHANKFGGKPWGLFLGPLEVESQEGGREELDRLVASRLNSRH</sequence>
<dbReference type="InterPro" id="IPR006694">
    <property type="entry name" value="Fatty_acid_hydroxylase"/>
</dbReference>
<dbReference type="InterPro" id="IPR045019">
    <property type="entry name" value="BETA-OHASE-like"/>
</dbReference>
<feature type="transmembrane region" description="Helical" evidence="6">
    <location>
        <begin position="232"/>
        <end position="253"/>
    </location>
</feature>
<accession>A0AAW1R6N6</accession>
<evidence type="ECO:0000256" key="6">
    <source>
        <dbReference type="SAM" id="Phobius"/>
    </source>
</evidence>
<proteinExistence type="inferred from homology"/>
<dbReference type="GO" id="GO:0016119">
    <property type="term" value="P:carotene metabolic process"/>
    <property type="evidence" value="ECO:0007669"/>
    <property type="project" value="TreeGrafter"/>
</dbReference>
<evidence type="ECO:0000256" key="5">
    <source>
        <dbReference type="SAM" id="MobiDB-lite"/>
    </source>
</evidence>
<keyword evidence="6" id="KW-0812">Transmembrane</keyword>
<feature type="region of interest" description="Disordered" evidence="5">
    <location>
        <begin position="1"/>
        <end position="22"/>
    </location>
</feature>
<dbReference type="Pfam" id="PF04116">
    <property type="entry name" value="FA_hydroxylase"/>
    <property type="match status" value="1"/>
</dbReference>
<gene>
    <name evidence="8" type="ORF">WJX72_004346</name>
</gene>
<evidence type="ECO:0000313" key="8">
    <source>
        <dbReference type="EMBL" id="KAK9829178.1"/>
    </source>
</evidence>
<dbReference type="GO" id="GO:0005506">
    <property type="term" value="F:iron ion binding"/>
    <property type="evidence" value="ECO:0007669"/>
    <property type="project" value="InterPro"/>
</dbReference>
<evidence type="ECO:0000259" key="7">
    <source>
        <dbReference type="Pfam" id="PF04116"/>
    </source>
</evidence>
<keyword evidence="3" id="KW-0560">Oxidoreductase</keyword>
<organism evidence="8 9">
    <name type="scientific">[Myrmecia] bisecta</name>
    <dbReference type="NCBI Taxonomy" id="41462"/>
    <lineage>
        <taxon>Eukaryota</taxon>
        <taxon>Viridiplantae</taxon>
        <taxon>Chlorophyta</taxon>
        <taxon>core chlorophytes</taxon>
        <taxon>Trebouxiophyceae</taxon>
        <taxon>Trebouxiales</taxon>
        <taxon>Trebouxiaceae</taxon>
        <taxon>Myrmecia</taxon>
    </lineage>
</organism>
<feature type="transmembrane region" description="Helical" evidence="6">
    <location>
        <begin position="209"/>
        <end position="226"/>
    </location>
</feature>
<evidence type="ECO:0000256" key="4">
    <source>
        <dbReference type="ARBA" id="ARBA00026097"/>
    </source>
</evidence>
<dbReference type="PANTHER" id="PTHR31899:SF9">
    <property type="entry name" value="BETA-CAROTENE 3-HYDROXYLASE 1, CHLOROPLASTIC"/>
    <property type="match status" value="1"/>
</dbReference>
<comment type="similarity">
    <text evidence="1">Belongs to the sterol desaturase family.</text>
</comment>
<keyword evidence="6" id="KW-0472">Membrane</keyword>
<evidence type="ECO:0000256" key="3">
    <source>
        <dbReference type="ARBA" id="ARBA00023002"/>
    </source>
</evidence>
<dbReference type="Proteomes" id="UP001489004">
    <property type="component" value="Unassembled WGS sequence"/>
</dbReference>
<keyword evidence="2" id="KW-0125">Carotenoid biosynthesis</keyword>